<dbReference type="PANTHER" id="PTHR35529">
    <property type="entry name" value="MANGANESE EFFLUX PUMP MNTP-RELATED"/>
    <property type="match status" value="1"/>
</dbReference>
<feature type="transmembrane region" description="Helical" evidence="5">
    <location>
        <begin position="36"/>
        <end position="55"/>
    </location>
</feature>
<feature type="transmembrane region" description="Helical" evidence="5">
    <location>
        <begin position="6"/>
        <end position="24"/>
    </location>
</feature>
<keyword evidence="1" id="KW-1003">Cell membrane</keyword>
<keyword evidence="4 5" id="KW-0472">Membrane</keyword>
<proteinExistence type="predicted"/>
<comment type="caution">
    <text evidence="6">The sequence shown here is derived from an EMBL/GenBank/DDBJ whole genome shotgun (WGS) entry which is preliminary data.</text>
</comment>
<feature type="transmembrane region" description="Helical" evidence="5">
    <location>
        <begin position="157"/>
        <end position="176"/>
    </location>
</feature>
<keyword evidence="7" id="KW-1185">Reference proteome</keyword>
<evidence type="ECO:0000256" key="5">
    <source>
        <dbReference type="SAM" id="Phobius"/>
    </source>
</evidence>
<keyword evidence="3 5" id="KW-1133">Transmembrane helix</keyword>
<gene>
    <name evidence="6" type="primary">ytaF</name>
    <name evidence="6" type="ORF">H8718_07585</name>
</gene>
<dbReference type="Proteomes" id="UP000655830">
    <property type="component" value="Unassembled WGS sequence"/>
</dbReference>
<evidence type="ECO:0000256" key="2">
    <source>
        <dbReference type="ARBA" id="ARBA00022692"/>
    </source>
</evidence>
<keyword evidence="2 5" id="KW-0812">Transmembrane</keyword>
<dbReference type="EMBL" id="JACRSY010000010">
    <property type="protein sequence ID" value="MBC8579387.1"/>
    <property type="molecule type" value="Genomic_DNA"/>
</dbReference>
<feature type="transmembrane region" description="Helical" evidence="5">
    <location>
        <begin position="188"/>
        <end position="206"/>
    </location>
</feature>
<evidence type="ECO:0000313" key="7">
    <source>
        <dbReference type="Proteomes" id="UP000655830"/>
    </source>
</evidence>
<name>A0A926EJ70_9FIRM</name>
<dbReference type="RefSeq" id="WP_177672234.1">
    <property type="nucleotide sequence ID" value="NZ_JACRSY010000010.1"/>
</dbReference>
<accession>A0A926EJ70</accession>
<evidence type="ECO:0000256" key="1">
    <source>
        <dbReference type="ARBA" id="ARBA00022475"/>
    </source>
</evidence>
<sequence length="207" mass="22645">MIEILLLVIALSIDAFVASLAYGADRIKIPVRSAMALSIVSAFILLISMAGGSLISTLLPAYATTVLCFGLLFLLGISRFCEGLIKDFLKKHSNHVQGITFKFWDFHFILDIYMDNTRADQDHSKELSIKEALSLGIVLSLDGIAAGFGSGLVEVHYIETLILALLIGLFSILLGARIGEHIAQTTKWNISWLSGITLIILAFMKLF</sequence>
<dbReference type="InterPro" id="IPR014205">
    <property type="entry name" value="Spore_YtaF"/>
</dbReference>
<feature type="transmembrane region" description="Helical" evidence="5">
    <location>
        <begin position="132"/>
        <end position="151"/>
    </location>
</feature>
<organism evidence="6 7">
    <name type="scientific">Zhenhengia yiwuensis</name>
    <dbReference type="NCBI Taxonomy" id="2763666"/>
    <lineage>
        <taxon>Bacteria</taxon>
        <taxon>Bacillati</taxon>
        <taxon>Bacillota</taxon>
        <taxon>Clostridia</taxon>
        <taxon>Lachnospirales</taxon>
        <taxon>Lachnospiraceae</taxon>
        <taxon>Zhenhengia</taxon>
    </lineage>
</organism>
<evidence type="ECO:0000256" key="4">
    <source>
        <dbReference type="ARBA" id="ARBA00023136"/>
    </source>
</evidence>
<evidence type="ECO:0000313" key="6">
    <source>
        <dbReference type="EMBL" id="MBC8579387.1"/>
    </source>
</evidence>
<evidence type="ECO:0000256" key="3">
    <source>
        <dbReference type="ARBA" id="ARBA00022989"/>
    </source>
</evidence>
<reference evidence="6" key="1">
    <citation type="submission" date="2020-08" db="EMBL/GenBank/DDBJ databases">
        <title>Genome public.</title>
        <authorList>
            <person name="Liu C."/>
            <person name="Sun Q."/>
        </authorList>
    </citation>
    <scope>NUCLEOTIDE SEQUENCE</scope>
    <source>
        <strain evidence="6">NSJ-12</strain>
    </source>
</reference>
<dbReference type="NCBIfam" id="TIGR02840">
    <property type="entry name" value="spore_YtaF"/>
    <property type="match status" value="1"/>
</dbReference>
<dbReference type="Pfam" id="PF02659">
    <property type="entry name" value="Mntp"/>
    <property type="match status" value="1"/>
</dbReference>
<dbReference type="PANTHER" id="PTHR35529:SF2">
    <property type="entry name" value="SPORULATION PROTEIN YTAF-RELATED"/>
    <property type="match status" value="1"/>
</dbReference>
<dbReference type="InterPro" id="IPR003810">
    <property type="entry name" value="Mntp/YtaF"/>
</dbReference>
<dbReference type="AlphaFoldDB" id="A0A926EJ70"/>
<protein>
    <submittedName>
        <fullName evidence="6">Sporulation membrane protein YtaF</fullName>
    </submittedName>
</protein>
<feature type="transmembrane region" description="Helical" evidence="5">
    <location>
        <begin position="61"/>
        <end position="81"/>
    </location>
</feature>